<feature type="compositionally biased region" description="Basic residues" evidence="3">
    <location>
        <begin position="1"/>
        <end position="11"/>
    </location>
</feature>
<evidence type="ECO:0000256" key="2">
    <source>
        <dbReference type="PROSITE-ProRule" id="PRU00708"/>
    </source>
</evidence>
<dbReference type="Pfam" id="PF01535">
    <property type="entry name" value="PPR"/>
    <property type="match status" value="2"/>
</dbReference>
<comment type="similarity">
    <text evidence="1">Belongs to the PPR family. P subfamily.</text>
</comment>
<name>A0A8J5X024_ZIZPA</name>
<protein>
    <recommendedName>
        <fullName evidence="6">Pentatricopeptide repeat-containing protein</fullName>
    </recommendedName>
</protein>
<evidence type="ECO:0000256" key="3">
    <source>
        <dbReference type="SAM" id="MobiDB-lite"/>
    </source>
</evidence>
<dbReference type="EMBL" id="JAAALK010000079">
    <property type="protein sequence ID" value="KAG8098539.1"/>
    <property type="molecule type" value="Genomic_DNA"/>
</dbReference>
<evidence type="ECO:0000313" key="5">
    <source>
        <dbReference type="Proteomes" id="UP000729402"/>
    </source>
</evidence>
<evidence type="ECO:0000313" key="4">
    <source>
        <dbReference type="EMBL" id="KAG8098539.1"/>
    </source>
</evidence>
<organism evidence="4 5">
    <name type="scientific">Zizania palustris</name>
    <name type="common">Northern wild rice</name>
    <dbReference type="NCBI Taxonomy" id="103762"/>
    <lineage>
        <taxon>Eukaryota</taxon>
        <taxon>Viridiplantae</taxon>
        <taxon>Streptophyta</taxon>
        <taxon>Embryophyta</taxon>
        <taxon>Tracheophyta</taxon>
        <taxon>Spermatophyta</taxon>
        <taxon>Magnoliopsida</taxon>
        <taxon>Liliopsida</taxon>
        <taxon>Poales</taxon>
        <taxon>Poaceae</taxon>
        <taxon>BOP clade</taxon>
        <taxon>Oryzoideae</taxon>
        <taxon>Oryzeae</taxon>
        <taxon>Zizaniinae</taxon>
        <taxon>Zizania</taxon>
    </lineage>
</organism>
<proteinExistence type="inferred from homology"/>
<reference evidence="4" key="1">
    <citation type="journal article" date="2021" name="bioRxiv">
        <title>Whole Genome Assembly and Annotation of Northern Wild Rice, Zizania palustris L., Supports a Whole Genome Duplication in the Zizania Genus.</title>
        <authorList>
            <person name="Haas M."/>
            <person name="Kono T."/>
            <person name="Macchietto M."/>
            <person name="Millas R."/>
            <person name="McGilp L."/>
            <person name="Shao M."/>
            <person name="Duquette J."/>
            <person name="Hirsch C.N."/>
            <person name="Kimball J."/>
        </authorList>
    </citation>
    <scope>NUCLEOTIDE SEQUENCE</scope>
    <source>
        <tissue evidence="4">Fresh leaf tissue</tissue>
    </source>
</reference>
<dbReference type="NCBIfam" id="TIGR00756">
    <property type="entry name" value="PPR"/>
    <property type="match status" value="1"/>
</dbReference>
<sequence length="373" mass="41493">MGPPNRARRRYPSPPVSPAHPPLGIGHRPLSATSSRRRCPPNRTQLSPPPAPVLLDDVRRPPPPSPPSVQVQGDHETNTGLVSGHEIDWDSIIVEERSSEEGRHDVTNEQALYIQLGLCTEDEAFIQREDDVSGSSHENTRNGDPRNHCEDEMRAAIPCSDLGDVGNDDEIGGFLKKMAKFDVPGLEKLMRDLVQFLSCRNRFDEALLVIQLHHASSGNIRLCQSPLVMVAVFACRLDLDLTLVQFDKMSKKICTPNSHTFKILKAAPCSHGRVDESVDLFDKMLQLRCILGRYFYVQVSGLILALITCFCENQLLDDAVTTFNEMIASGHAPMRSTFLHIADCYGTPDQSHKVVSFLEENDAAEMEAYNVLL</sequence>
<comment type="caution">
    <text evidence="4">The sequence shown here is derived from an EMBL/GenBank/DDBJ whole genome shotgun (WGS) entry which is preliminary data.</text>
</comment>
<feature type="compositionally biased region" description="Basic and acidic residues" evidence="3">
    <location>
        <begin position="138"/>
        <end position="149"/>
    </location>
</feature>
<evidence type="ECO:0008006" key="6">
    <source>
        <dbReference type="Google" id="ProtNLM"/>
    </source>
</evidence>
<gene>
    <name evidence="4" type="ORF">GUJ93_ZPchr0013g37519</name>
</gene>
<reference evidence="4" key="2">
    <citation type="submission" date="2021-02" db="EMBL/GenBank/DDBJ databases">
        <authorList>
            <person name="Kimball J.A."/>
            <person name="Haas M.W."/>
            <person name="Macchietto M."/>
            <person name="Kono T."/>
            <person name="Duquette J."/>
            <person name="Shao M."/>
        </authorList>
    </citation>
    <scope>NUCLEOTIDE SEQUENCE</scope>
    <source>
        <tissue evidence="4">Fresh leaf tissue</tissue>
    </source>
</reference>
<feature type="repeat" description="PPR" evidence="2">
    <location>
        <begin position="257"/>
        <end position="291"/>
    </location>
</feature>
<dbReference type="Proteomes" id="UP000729402">
    <property type="component" value="Unassembled WGS sequence"/>
</dbReference>
<dbReference type="InterPro" id="IPR050872">
    <property type="entry name" value="PPR_P_subfamily"/>
</dbReference>
<evidence type="ECO:0000256" key="1">
    <source>
        <dbReference type="ARBA" id="ARBA00007626"/>
    </source>
</evidence>
<feature type="region of interest" description="Disordered" evidence="3">
    <location>
        <begin position="1"/>
        <end position="82"/>
    </location>
</feature>
<dbReference type="OrthoDB" id="717653at2759"/>
<dbReference type="PROSITE" id="PS51375">
    <property type="entry name" value="PPR"/>
    <property type="match status" value="1"/>
</dbReference>
<feature type="compositionally biased region" description="Pro residues" evidence="3">
    <location>
        <begin position="12"/>
        <end position="21"/>
    </location>
</feature>
<dbReference type="PANTHER" id="PTHR46128:SF231">
    <property type="entry name" value="PROTEIN RF1, MITOCHONDRIAL-LIKE"/>
    <property type="match status" value="1"/>
</dbReference>
<dbReference type="PANTHER" id="PTHR46128">
    <property type="entry name" value="MITOCHONDRIAL GROUP I INTRON SPLICING FACTOR CCM1"/>
    <property type="match status" value="1"/>
</dbReference>
<dbReference type="InterPro" id="IPR002885">
    <property type="entry name" value="PPR_rpt"/>
</dbReference>
<accession>A0A8J5X024</accession>
<keyword evidence="5" id="KW-1185">Reference proteome</keyword>
<feature type="region of interest" description="Disordered" evidence="3">
    <location>
        <begin position="130"/>
        <end position="149"/>
    </location>
</feature>
<dbReference type="AlphaFoldDB" id="A0A8J5X024"/>